<feature type="transmembrane region" description="Helical" evidence="11">
    <location>
        <begin position="9"/>
        <end position="29"/>
    </location>
</feature>
<dbReference type="OrthoDB" id="5901192at2"/>
<dbReference type="InterPro" id="IPR017850">
    <property type="entry name" value="Alkaline_phosphatase_core_sf"/>
</dbReference>
<dbReference type="PIRSF" id="PIRSF005091">
    <property type="entry name" value="Mmb_sulf_HI1246"/>
    <property type="match status" value="1"/>
</dbReference>
<protein>
    <submittedName>
        <fullName evidence="13">Lipoteichoic acid synthase 2</fullName>
    </submittedName>
</protein>
<evidence type="ECO:0000256" key="8">
    <source>
        <dbReference type="PIRSR" id="PIRSR005091-1"/>
    </source>
</evidence>
<evidence type="ECO:0000256" key="4">
    <source>
        <dbReference type="ARBA" id="ARBA00022692"/>
    </source>
</evidence>
<evidence type="ECO:0000256" key="10">
    <source>
        <dbReference type="PIRSR" id="PIRSR005091-3"/>
    </source>
</evidence>
<dbReference type="EMBL" id="BBXV01000071">
    <property type="protein sequence ID" value="GAQ19810.1"/>
    <property type="molecule type" value="Genomic_DNA"/>
</dbReference>
<dbReference type="Gene3D" id="3.40.720.10">
    <property type="entry name" value="Alkaline Phosphatase, subunit A"/>
    <property type="match status" value="1"/>
</dbReference>
<dbReference type="AlphaFoldDB" id="A0A0U9HB43"/>
<keyword evidence="9" id="KW-0464">Manganese</keyword>
<keyword evidence="3 7" id="KW-1003">Cell membrane</keyword>
<comment type="subcellular location">
    <subcellularLocation>
        <location evidence="1">Cell membrane</location>
        <topology evidence="1">Multi-pass membrane protein</topology>
    </subcellularLocation>
</comment>
<reference evidence="13 14" key="2">
    <citation type="journal article" date="2016" name="Genome Announc.">
        <title>Draft Genome Sequence of Oceanobacillus picturae Heshi-B3, Isolated from Fermented Rice Bran in a Traditional Japanese Seafood Dish.</title>
        <authorList>
            <person name="Akuzawa S."/>
            <person name="Nagaoka J."/>
            <person name="Kanekatsu M."/>
            <person name="Kanesaki Y."/>
            <person name="Suzuki T."/>
        </authorList>
    </citation>
    <scope>NUCLEOTIDE SEQUENCE [LARGE SCALE GENOMIC DNA]</scope>
    <source>
        <strain evidence="13 14">Heshi-B3</strain>
    </source>
</reference>
<reference evidence="14" key="1">
    <citation type="submission" date="2015-07" db="EMBL/GenBank/DDBJ databases">
        <title>Draft Genome Sequence of Oceanobacillus picturae Heshi-B3 that Was Isolated from Fermented Rice Bran with Aging Salted Mackerel, Which Was Named Heshiko as Traditional Fermented Seafood in Japan.</title>
        <authorList>
            <person name="Akuzawa S."/>
            <person name="Nakagawa J."/>
            <person name="Kanekatsu T."/>
            <person name="Kanesaki Y."/>
            <person name="Suzuki T."/>
        </authorList>
    </citation>
    <scope>NUCLEOTIDE SEQUENCE [LARGE SCALE GENOMIC DNA]</scope>
    <source>
        <strain evidence="14">Heshi-B3</strain>
    </source>
</reference>
<evidence type="ECO:0000256" key="9">
    <source>
        <dbReference type="PIRSR" id="PIRSR005091-2"/>
    </source>
</evidence>
<feature type="binding site" evidence="10">
    <location>
        <position position="471"/>
    </location>
    <ligand>
        <name>Mn(2+)</name>
        <dbReference type="ChEBI" id="CHEBI:29035"/>
    </ligand>
</feature>
<proteinExistence type="inferred from homology"/>
<evidence type="ECO:0000256" key="3">
    <source>
        <dbReference type="ARBA" id="ARBA00022475"/>
    </source>
</evidence>
<dbReference type="InterPro" id="IPR012160">
    <property type="entry name" value="LtaS-like"/>
</dbReference>
<evidence type="ECO:0000256" key="6">
    <source>
        <dbReference type="ARBA" id="ARBA00023136"/>
    </source>
</evidence>
<evidence type="ECO:0000256" key="11">
    <source>
        <dbReference type="SAM" id="Phobius"/>
    </source>
</evidence>
<feature type="transmembrane region" description="Helical" evidence="11">
    <location>
        <begin position="41"/>
        <end position="61"/>
    </location>
</feature>
<feature type="transmembrane region" description="Helical" evidence="11">
    <location>
        <begin position="73"/>
        <end position="93"/>
    </location>
</feature>
<dbReference type="PANTHER" id="PTHR47371">
    <property type="entry name" value="LIPOTEICHOIC ACID SYNTHASE"/>
    <property type="match status" value="1"/>
</dbReference>
<dbReference type="InterPro" id="IPR000917">
    <property type="entry name" value="Sulfatase_N"/>
</dbReference>
<evidence type="ECO:0000259" key="12">
    <source>
        <dbReference type="Pfam" id="PF00884"/>
    </source>
</evidence>
<feature type="binding site" evidence="10">
    <location>
        <position position="297"/>
    </location>
    <ligand>
        <name>Mn(2+)</name>
        <dbReference type="ChEBI" id="CHEBI:29035"/>
    </ligand>
</feature>
<gene>
    <name evidence="13" type="ORF">OPHB3_3794</name>
</gene>
<feature type="binding site" evidence="10">
    <location>
        <position position="253"/>
    </location>
    <ligand>
        <name>Mn(2+)</name>
        <dbReference type="ChEBI" id="CHEBI:29035"/>
    </ligand>
</feature>
<name>A0A0U9HB43_9BACI</name>
<organism evidence="13 14">
    <name type="scientific">Oceanobacillus picturae</name>
    <dbReference type="NCBI Taxonomy" id="171693"/>
    <lineage>
        <taxon>Bacteria</taxon>
        <taxon>Bacillati</taxon>
        <taxon>Bacillota</taxon>
        <taxon>Bacilli</taxon>
        <taxon>Bacillales</taxon>
        <taxon>Bacillaceae</taxon>
        <taxon>Oceanobacillus</taxon>
    </lineage>
</organism>
<keyword evidence="9" id="KW-0479">Metal-binding</keyword>
<comment type="caution">
    <text evidence="13">The sequence shown here is derived from an EMBL/GenBank/DDBJ whole genome shotgun (WGS) entry which is preliminary data.</text>
</comment>
<evidence type="ECO:0000256" key="5">
    <source>
        <dbReference type="ARBA" id="ARBA00022989"/>
    </source>
</evidence>
<dbReference type="Pfam" id="PF00884">
    <property type="entry name" value="Sulfatase"/>
    <property type="match status" value="1"/>
</dbReference>
<dbReference type="PANTHER" id="PTHR47371:SF1">
    <property type="entry name" value="LIPOTEICHOIC ACID SYNTHASE-LIKE YQGS"/>
    <property type="match status" value="1"/>
</dbReference>
<evidence type="ECO:0000313" key="13">
    <source>
        <dbReference type="EMBL" id="GAQ19810.1"/>
    </source>
</evidence>
<keyword evidence="5 11" id="KW-1133">Transmembrane helix</keyword>
<feature type="binding site" evidence="9">
    <location>
        <position position="412"/>
    </location>
    <ligand>
        <name>substrate</name>
    </ligand>
</feature>
<dbReference type="GO" id="GO:0046872">
    <property type="term" value="F:metal ion binding"/>
    <property type="evidence" value="ECO:0007669"/>
    <property type="project" value="UniProtKB-KW"/>
</dbReference>
<keyword evidence="6 7" id="KW-0472">Membrane</keyword>
<evidence type="ECO:0000256" key="1">
    <source>
        <dbReference type="ARBA" id="ARBA00004651"/>
    </source>
</evidence>
<dbReference type="RefSeq" id="WP_058951336.1">
    <property type="nucleotide sequence ID" value="NZ_BBXV01000071.1"/>
</dbReference>
<feature type="binding site" evidence="10">
    <location>
        <position position="472"/>
    </location>
    <ligand>
        <name>Mn(2+)</name>
        <dbReference type="ChEBI" id="CHEBI:29035"/>
    </ligand>
</feature>
<feature type="transmembrane region" description="Helical" evidence="11">
    <location>
        <begin position="113"/>
        <end position="133"/>
    </location>
</feature>
<dbReference type="InterPro" id="IPR050448">
    <property type="entry name" value="OpgB/LTA_synthase_biosynth"/>
</dbReference>
<evidence type="ECO:0000313" key="14">
    <source>
        <dbReference type="Proteomes" id="UP000052946"/>
    </source>
</evidence>
<feature type="transmembrane region" description="Helical" evidence="11">
    <location>
        <begin position="153"/>
        <end position="170"/>
    </location>
</feature>
<dbReference type="Proteomes" id="UP000052946">
    <property type="component" value="Unassembled WGS sequence"/>
</dbReference>
<keyword evidence="4 11" id="KW-0812">Transmembrane</keyword>
<dbReference type="CDD" id="cd16015">
    <property type="entry name" value="LTA_synthase"/>
    <property type="match status" value="1"/>
</dbReference>
<dbReference type="Gene3D" id="3.30.1120.170">
    <property type="match status" value="1"/>
</dbReference>
<feature type="domain" description="Sulfatase N-terminal" evidence="12">
    <location>
        <begin position="245"/>
        <end position="537"/>
    </location>
</feature>
<comment type="similarity">
    <text evidence="2 7">Belongs to the LTA synthase family.</text>
</comment>
<sequence>MNFIQKKMPFFIIATILFGIKTYIVYRFIFNIDLENIMQELILFINPFVSTFLLFSISVWFSKKSRQMKYIRYTALLASLLVFANIVFYRSFADFITIPQLLQGSNAADLGKSILSLMRPYDILLFIDVAVIWHLSKRRADSFIIDFSRRGKVFALAMSLVLLAGNFFLAEMERPQLFTRAFDREYLVKNIGLFNYHIYDIAINTKATTQKVFADGNEIPEIKKYVENNVKDDQKSEMFGVAENKNVIFINAESLQSFVINNEVNGEEVTPFLNSLTEDKDTYYFENFYHQTEQGKTSDSEFLIENSLYPLSRGAVFFTHGQNEYNAMPEILGQEGYTSNVFHANNKSFWNRDQMYESLGIDAFYGKEAYEVTDDNSVGWGLKDKPFFEQSIEHIKTLKEPYYSKFITLTNHFPFELTDQDKSIESYDSNSTTLNNFFPTVRYMDESIEQFFEQLKAAGLYEDSIIIIMGDHYGISANHNKAMSQYLGKEEITPFDHVQLQRVPFFIHIPGHGKGEVRSEVSGQIDVKPTMLSLLGIENEDDIYFGNDLFSNERKDYIALRNGDFINEDFVYTSGICYDRQTGEPVEGESEVSLDVSIDEEVTACTPIADKVDRELAYSDDMIYGDLFRFIEFEDKEK</sequence>
<accession>A0A0U9HB43</accession>
<feature type="active site" evidence="8">
    <location>
        <position position="297"/>
    </location>
</feature>
<evidence type="ECO:0000256" key="2">
    <source>
        <dbReference type="ARBA" id="ARBA00009983"/>
    </source>
</evidence>
<dbReference type="GO" id="GO:0005886">
    <property type="term" value="C:plasma membrane"/>
    <property type="evidence" value="ECO:0007669"/>
    <property type="project" value="UniProtKB-SubCell"/>
</dbReference>
<dbReference type="SUPFAM" id="SSF53649">
    <property type="entry name" value="Alkaline phosphatase-like"/>
    <property type="match status" value="1"/>
</dbReference>
<evidence type="ECO:0000256" key="7">
    <source>
        <dbReference type="PIRNR" id="PIRNR005091"/>
    </source>
</evidence>